<evidence type="ECO:0000256" key="6">
    <source>
        <dbReference type="ARBA" id="ARBA00022840"/>
    </source>
</evidence>
<dbReference type="InterPro" id="IPR050445">
    <property type="entry name" value="Bact_polysacc_biosynth/exp"/>
</dbReference>
<dbReference type="InterPro" id="IPR003856">
    <property type="entry name" value="LPS_length_determ_N"/>
</dbReference>
<dbReference type="Pfam" id="PF10609">
    <property type="entry name" value="ParA"/>
    <property type="match status" value="1"/>
</dbReference>
<dbReference type="InterPro" id="IPR033756">
    <property type="entry name" value="YlxH/NBP35"/>
</dbReference>
<dbReference type="PANTHER" id="PTHR32309">
    <property type="entry name" value="TYROSINE-PROTEIN KINASE"/>
    <property type="match status" value="1"/>
</dbReference>
<comment type="subcellular location">
    <subcellularLocation>
        <location evidence="1">Cell membrane</location>
        <topology evidence="1">Multi-pass membrane protein</topology>
    </subcellularLocation>
</comment>
<sequence>MNMQTSQPPQRDVHVNVRNYGHMLIKHWVTIVLGTVLGLVLGLLASTQLVPKYTATTTLYISVRATGGGATDDLLQGANFAQAAMPSYADVVKTTLVLDQVSEELDGSILQAELSRALTVSSPPESVLLKITAAHDDAQTAARIANTTGAVFIQVVENELETSNSGQHSPVQARTVDLASVPEPHTGSHYIRNGTIGVFMGTLLGIGLVVVRDLLDTRVHTANDLENVTSLPVLGRIPHDDKIHQHPLIVHDEPSSARAEALRMLRTNLQFLGSGGPETYLLTSAVPGEGKTHTVANLSIVLAESGARVTLVDADLRRPRVAEVMGIEGTAGLSDVLIDQVSLTDVLQPWGLHELTVLPAGQIPPNPSELLGSPVMRNLIRELEAISDYVLIDTPPVLPVTDAAVASTFTSGVIMVVSLNHTKWSEIIQALESLETVDSRLLGFITNRETSATPGASRRSARASYGMLDTFSNARARR</sequence>
<name>A0A543AMV1_9MICC</name>
<keyword evidence="5" id="KW-0547">Nucleotide-binding</keyword>
<dbReference type="SUPFAM" id="SSF52540">
    <property type="entry name" value="P-loop containing nucleoside triphosphate hydrolases"/>
    <property type="match status" value="1"/>
</dbReference>
<dbReference type="Proteomes" id="UP000319746">
    <property type="component" value="Unassembled WGS sequence"/>
</dbReference>
<comment type="similarity">
    <text evidence="2">Belongs to the CpsC/CapA family.</text>
</comment>
<dbReference type="NCBIfam" id="TIGR01007">
    <property type="entry name" value="eps_fam"/>
    <property type="match status" value="1"/>
</dbReference>
<organism evidence="11 12">
    <name type="scientific">Enteractinococcus coprophilus</name>
    <dbReference type="NCBI Taxonomy" id="1027633"/>
    <lineage>
        <taxon>Bacteria</taxon>
        <taxon>Bacillati</taxon>
        <taxon>Actinomycetota</taxon>
        <taxon>Actinomycetes</taxon>
        <taxon>Micrococcales</taxon>
        <taxon>Micrococcaceae</taxon>
    </lineage>
</organism>
<comment type="caution">
    <text evidence="11">The sequence shown here is derived from an EMBL/GenBank/DDBJ whole genome shotgun (WGS) entry which is preliminary data.</text>
</comment>
<evidence type="ECO:0000256" key="2">
    <source>
        <dbReference type="ARBA" id="ARBA00006683"/>
    </source>
</evidence>
<accession>A0A543AMV1</accession>
<dbReference type="PANTHER" id="PTHR32309:SF13">
    <property type="entry name" value="FERRIC ENTEROBACTIN TRANSPORT PROTEIN FEPE"/>
    <property type="match status" value="1"/>
</dbReference>
<evidence type="ECO:0000256" key="3">
    <source>
        <dbReference type="ARBA" id="ARBA00022475"/>
    </source>
</evidence>
<evidence type="ECO:0000256" key="5">
    <source>
        <dbReference type="ARBA" id="ARBA00022741"/>
    </source>
</evidence>
<gene>
    <name evidence="11" type="ORF">FB556_0304</name>
</gene>
<keyword evidence="4 9" id="KW-0812">Transmembrane</keyword>
<evidence type="ECO:0000256" key="7">
    <source>
        <dbReference type="ARBA" id="ARBA00022989"/>
    </source>
</evidence>
<feature type="transmembrane region" description="Helical" evidence="9">
    <location>
        <begin position="28"/>
        <end position="50"/>
    </location>
</feature>
<keyword evidence="8 9" id="KW-0472">Membrane</keyword>
<dbReference type="InterPro" id="IPR027417">
    <property type="entry name" value="P-loop_NTPase"/>
</dbReference>
<evidence type="ECO:0000256" key="9">
    <source>
        <dbReference type="SAM" id="Phobius"/>
    </source>
</evidence>
<reference evidence="11 12" key="1">
    <citation type="submission" date="2019-06" db="EMBL/GenBank/DDBJ databases">
        <title>Sequencing the genomes of 1000 actinobacteria strains.</title>
        <authorList>
            <person name="Klenk H.-P."/>
        </authorList>
    </citation>
    <scope>NUCLEOTIDE SEQUENCE [LARGE SCALE GENOMIC DNA]</scope>
    <source>
        <strain evidence="11 12">DSM 24083</strain>
    </source>
</reference>
<evidence type="ECO:0000313" key="12">
    <source>
        <dbReference type="Proteomes" id="UP000319746"/>
    </source>
</evidence>
<dbReference type="Gene3D" id="3.40.50.300">
    <property type="entry name" value="P-loop containing nucleotide triphosphate hydrolases"/>
    <property type="match status" value="1"/>
</dbReference>
<protein>
    <submittedName>
        <fullName evidence="11">Capsular exopolysaccharide synthesis family protein</fullName>
    </submittedName>
</protein>
<dbReference type="Pfam" id="PF02706">
    <property type="entry name" value="Wzz"/>
    <property type="match status" value="1"/>
</dbReference>
<keyword evidence="7 9" id="KW-1133">Transmembrane helix</keyword>
<evidence type="ECO:0000256" key="4">
    <source>
        <dbReference type="ARBA" id="ARBA00022692"/>
    </source>
</evidence>
<evidence type="ECO:0000259" key="10">
    <source>
        <dbReference type="Pfam" id="PF02706"/>
    </source>
</evidence>
<dbReference type="GO" id="GO:0005524">
    <property type="term" value="F:ATP binding"/>
    <property type="evidence" value="ECO:0007669"/>
    <property type="project" value="UniProtKB-KW"/>
</dbReference>
<dbReference type="EMBL" id="VFOU01000001">
    <property type="protein sequence ID" value="TQL73856.1"/>
    <property type="molecule type" value="Genomic_DNA"/>
</dbReference>
<evidence type="ECO:0000256" key="8">
    <source>
        <dbReference type="ARBA" id="ARBA00023136"/>
    </source>
</evidence>
<dbReference type="GO" id="GO:0004713">
    <property type="term" value="F:protein tyrosine kinase activity"/>
    <property type="evidence" value="ECO:0007669"/>
    <property type="project" value="TreeGrafter"/>
</dbReference>
<evidence type="ECO:0000313" key="11">
    <source>
        <dbReference type="EMBL" id="TQL73856.1"/>
    </source>
</evidence>
<dbReference type="CDD" id="cd05387">
    <property type="entry name" value="BY-kinase"/>
    <property type="match status" value="1"/>
</dbReference>
<keyword evidence="6" id="KW-0067">ATP-binding</keyword>
<keyword evidence="3" id="KW-1003">Cell membrane</keyword>
<feature type="domain" description="Polysaccharide chain length determinant N-terminal" evidence="10">
    <location>
        <begin position="18"/>
        <end position="105"/>
    </location>
</feature>
<dbReference type="GO" id="GO:0005886">
    <property type="term" value="C:plasma membrane"/>
    <property type="evidence" value="ECO:0007669"/>
    <property type="project" value="UniProtKB-SubCell"/>
</dbReference>
<evidence type="ECO:0000256" key="1">
    <source>
        <dbReference type="ARBA" id="ARBA00004651"/>
    </source>
</evidence>
<keyword evidence="12" id="KW-1185">Reference proteome</keyword>
<proteinExistence type="inferred from homology"/>
<dbReference type="AlphaFoldDB" id="A0A543AMV1"/>
<dbReference type="InterPro" id="IPR005702">
    <property type="entry name" value="Wzc-like_C"/>
</dbReference>